<evidence type="ECO:0000259" key="5">
    <source>
        <dbReference type="PROSITE" id="PS51379"/>
    </source>
</evidence>
<keyword evidence="4" id="KW-0411">Iron-sulfur</keyword>
<dbReference type="GO" id="GO:0046872">
    <property type="term" value="F:metal ion binding"/>
    <property type="evidence" value="ECO:0007669"/>
    <property type="project" value="UniProtKB-KW"/>
</dbReference>
<dbReference type="SUPFAM" id="SSF54862">
    <property type="entry name" value="4Fe-4S ferredoxins"/>
    <property type="match status" value="1"/>
</dbReference>
<evidence type="ECO:0000256" key="4">
    <source>
        <dbReference type="ARBA" id="ARBA00023014"/>
    </source>
</evidence>
<keyword evidence="3" id="KW-0408">Iron</keyword>
<evidence type="ECO:0000256" key="1">
    <source>
        <dbReference type="ARBA" id="ARBA00022485"/>
    </source>
</evidence>
<dbReference type="InterPro" id="IPR054822">
    <property type="entry name" value="DsrO-like"/>
</dbReference>
<organism evidence="6 7">
    <name type="scientific">Cocleimonas flava</name>
    <dbReference type="NCBI Taxonomy" id="634765"/>
    <lineage>
        <taxon>Bacteria</taxon>
        <taxon>Pseudomonadati</taxon>
        <taxon>Pseudomonadota</taxon>
        <taxon>Gammaproteobacteria</taxon>
        <taxon>Thiotrichales</taxon>
        <taxon>Thiotrichaceae</taxon>
        <taxon>Cocleimonas</taxon>
    </lineage>
</organism>
<keyword evidence="7" id="KW-1185">Reference proteome</keyword>
<dbReference type="InterPro" id="IPR017900">
    <property type="entry name" value="4Fe4S_Fe_S_CS"/>
</dbReference>
<protein>
    <submittedName>
        <fullName evidence="6">Molybdopterin-containing oxidoreductase family iron-sulfur binding subunit</fullName>
    </submittedName>
</protein>
<keyword evidence="2" id="KW-0479">Metal-binding</keyword>
<reference evidence="6 7" key="1">
    <citation type="submission" date="2019-03" db="EMBL/GenBank/DDBJ databases">
        <title>Genomic Encyclopedia of Type Strains, Phase IV (KMG-IV): sequencing the most valuable type-strain genomes for metagenomic binning, comparative biology and taxonomic classification.</title>
        <authorList>
            <person name="Goeker M."/>
        </authorList>
    </citation>
    <scope>NUCLEOTIDE SEQUENCE [LARGE SCALE GENOMIC DNA]</scope>
    <source>
        <strain evidence="6 7">DSM 24830</strain>
    </source>
</reference>
<dbReference type="CDD" id="cd10551">
    <property type="entry name" value="PsrB"/>
    <property type="match status" value="1"/>
</dbReference>
<evidence type="ECO:0000256" key="3">
    <source>
        <dbReference type="ARBA" id="ARBA00023004"/>
    </source>
</evidence>
<dbReference type="InterPro" id="IPR006311">
    <property type="entry name" value="TAT_signal"/>
</dbReference>
<accession>A0A4R1EY54</accession>
<dbReference type="PROSITE" id="PS51318">
    <property type="entry name" value="TAT"/>
    <property type="match status" value="1"/>
</dbReference>
<dbReference type="PANTHER" id="PTHR43177:SF3">
    <property type="entry name" value="PROTEIN NRFC HOMOLOG"/>
    <property type="match status" value="1"/>
</dbReference>
<name>A0A4R1EY54_9GAMM</name>
<dbReference type="PROSITE" id="PS00198">
    <property type="entry name" value="4FE4S_FER_1"/>
    <property type="match status" value="1"/>
</dbReference>
<sequence>MSKIDSYRRNFLSGLAGTAAAVTIAPGVFLREVQAKPADEPISDKVRWGMLIDINKLSDGGDACIEACKKEHGWGDEKHSNDQQDAQWIRKVKVTEKMTGKTMSLPVMCQHCETAPCVDVCPTGASMKRADGIVQVNKHICIGCRYCMMACPYKARSFVHETLVDQRPGTPRGKGTVESCNMCVNRVDAGKNPACVDAAPEAMLFGDLNDENSQISKVLKQYGGTQIRADLELNTGVRYWGI</sequence>
<dbReference type="InterPro" id="IPR050954">
    <property type="entry name" value="ET_IronSulfur_Cluster-Binding"/>
</dbReference>
<gene>
    <name evidence="6" type="ORF">EV695_2907</name>
</gene>
<evidence type="ECO:0000256" key="2">
    <source>
        <dbReference type="ARBA" id="ARBA00022723"/>
    </source>
</evidence>
<dbReference type="Pfam" id="PF13247">
    <property type="entry name" value="Fer4_11"/>
    <property type="match status" value="1"/>
</dbReference>
<dbReference type="PANTHER" id="PTHR43177">
    <property type="entry name" value="PROTEIN NRFC"/>
    <property type="match status" value="1"/>
</dbReference>
<dbReference type="NCBIfam" id="NF045797">
    <property type="entry name" value="DsrO"/>
    <property type="match status" value="1"/>
</dbReference>
<dbReference type="OrthoDB" id="9779457at2"/>
<dbReference type="Gene3D" id="3.30.70.20">
    <property type="match status" value="2"/>
</dbReference>
<keyword evidence="1" id="KW-0004">4Fe-4S</keyword>
<dbReference type="PROSITE" id="PS51379">
    <property type="entry name" value="4FE4S_FER_2"/>
    <property type="match status" value="1"/>
</dbReference>
<proteinExistence type="predicted"/>
<dbReference type="GO" id="GO:0051539">
    <property type="term" value="F:4 iron, 4 sulfur cluster binding"/>
    <property type="evidence" value="ECO:0007669"/>
    <property type="project" value="UniProtKB-KW"/>
</dbReference>
<dbReference type="InterPro" id="IPR017896">
    <property type="entry name" value="4Fe4S_Fe-S-bd"/>
</dbReference>
<evidence type="ECO:0000313" key="7">
    <source>
        <dbReference type="Proteomes" id="UP000294887"/>
    </source>
</evidence>
<comment type="caution">
    <text evidence="6">The sequence shown here is derived from an EMBL/GenBank/DDBJ whole genome shotgun (WGS) entry which is preliminary data.</text>
</comment>
<dbReference type="RefSeq" id="WP_131906667.1">
    <property type="nucleotide sequence ID" value="NZ_BAAAFU010000006.1"/>
</dbReference>
<evidence type="ECO:0000313" key="6">
    <source>
        <dbReference type="EMBL" id="TCJ84944.1"/>
    </source>
</evidence>
<dbReference type="EMBL" id="SMFQ01000004">
    <property type="protein sequence ID" value="TCJ84944.1"/>
    <property type="molecule type" value="Genomic_DNA"/>
</dbReference>
<dbReference type="Proteomes" id="UP000294887">
    <property type="component" value="Unassembled WGS sequence"/>
</dbReference>
<feature type="domain" description="4Fe-4S ferredoxin-type" evidence="5">
    <location>
        <begin position="132"/>
        <end position="161"/>
    </location>
</feature>
<dbReference type="AlphaFoldDB" id="A0A4R1EY54"/>